<feature type="compositionally biased region" description="Basic and acidic residues" evidence="14">
    <location>
        <begin position="6005"/>
        <end position="6017"/>
    </location>
</feature>
<evidence type="ECO:0000313" key="18">
    <source>
        <dbReference type="EMBL" id="KZC13831.1"/>
    </source>
</evidence>
<feature type="region of interest" description="Disordered" evidence="14">
    <location>
        <begin position="4923"/>
        <end position="4951"/>
    </location>
</feature>
<dbReference type="Pfam" id="PF16077">
    <property type="entry name" value="Spaetzle"/>
    <property type="match status" value="1"/>
</dbReference>
<feature type="region of interest" description="Disordered" evidence="14">
    <location>
        <begin position="2453"/>
        <end position="2489"/>
    </location>
</feature>
<feature type="compositionally biased region" description="Basic residues" evidence="14">
    <location>
        <begin position="1848"/>
        <end position="1870"/>
    </location>
</feature>
<feature type="transmembrane region" description="Helical" evidence="15">
    <location>
        <begin position="1142"/>
        <end position="1161"/>
    </location>
</feature>
<feature type="transmembrane region" description="Helical" evidence="15">
    <location>
        <begin position="978"/>
        <end position="1001"/>
    </location>
</feature>
<dbReference type="SUPFAM" id="SSF53448">
    <property type="entry name" value="Nucleotide-diphospho-sugar transferases"/>
    <property type="match status" value="1"/>
</dbReference>
<keyword evidence="5" id="KW-0808">Transferase</keyword>
<feature type="region of interest" description="Disordered" evidence="14">
    <location>
        <begin position="5151"/>
        <end position="5176"/>
    </location>
</feature>
<dbReference type="PANTHER" id="PTHR22914:SF42">
    <property type="entry name" value="CHITIN SYNTHASE"/>
    <property type="match status" value="1"/>
</dbReference>
<feature type="region of interest" description="Disordered" evidence="14">
    <location>
        <begin position="4316"/>
        <end position="4335"/>
    </location>
</feature>
<dbReference type="Gene3D" id="2.10.90.10">
    <property type="entry name" value="Cystine-knot cytokines"/>
    <property type="match status" value="1"/>
</dbReference>
<reference evidence="18 19" key="1">
    <citation type="submission" date="2015-07" db="EMBL/GenBank/DDBJ databases">
        <title>The genome of Dufourea novaeangliae.</title>
        <authorList>
            <person name="Pan H."/>
            <person name="Kapheim K."/>
        </authorList>
    </citation>
    <scope>NUCLEOTIDE SEQUENCE [LARGE SCALE GENOMIC DNA]</scope>
    <source>
        <strain evidence="18">0120121106</strain>
        <tissue evidence="18">Whole body</tissue>
    </source>
</reference>
<feature type="transmembrane region" description="Helical" evidence="15">
    <location>
        <begin position="1500"/>
        <end position="1521"/>
    </location>
</feature>
<keyword evidence="4" id="KW-0328">Glycosyltransferase</keyword>
<name>A0A154PPM1_DUFNO</name>
<dbReference type="InterPro" id="IPR055120">
    <property type="entry name" value="Chs-1/2_IV_N"/>
</dbReference>
<protein>
    <recommendedName>
        <fullName evidence="2">chitin synthase</fullName>
        <ecNumber evidence="2">2.4.1.16</ecNumber>
    </recommendedName>
</protein>
<comment type="subcellular location">
    <subcellularLocation>
        <location evidence="1">Cell membrane</location>
        <topology evidence="1">Multi-pass membrane protein</topology>
    </subcellularLocation>
</comment>
<dbReference type="GO" id="GO:0006031">
    <property type="term" value="P:chitin biosynthetic process"/>
    <property type="evidence" value="ECO:0007669"/>
    <property type="project" value="TreeGrafter"/>
</dbReference>
<feature type="compositionally biased region" description="Polar residues" evidence="14">
    <location>
        <begin position="23"/>
        <end position="33"/>
    </location>
</feature>
<feature type="region of interest" description="Disordered" evidence="14">
    <location>
        <begin position="4093"/>
        <end position="4135"/>
    </location>
</feature>
<dbReference type="PANTHER" id="PTHR22914">
    <property type="entry name" value="CHITIN SYNTHASE"/>
    <property type="match status" value="1"/>
</dbReference>
<feature type="transmembrane region" description="Helical" evidence="15">
    <location>
        <begin position="954"/>
        <end position="971"/>
    </location>
</feature>
<dbReference type="CDD" id="cd04190">
    <property type="entry name" value="Chitin_synth_C"/>
    <property type="match status" value="1"/>
</dbReference>
<dbReference type="STRING" id="178035.A0A154PPM1"/>
<evidence type="ECO:0000259" key="16">
    <source>
        <dbReference type="Pfam" id="PF16077"/>
    </source>
</evidence>
<gene>
    <name evidence="18" type="ORF">WN55_05735</name>
</gene>
<feature type="region of interest" description="Disordered" evidence="14">
    <location>
        <begin position="1"/>
        <end position="33"/>
    </location>
</feature>
<sequence>RMAKNQQPNGMIPVAGADDFSDGESTPLTQDYGESQRTVVETKGWDVFRNPPPKIDSGSMANQRCLEVTVQVTKVIVYLLVFVIVLGSGVVAKGTILFMTSQLRADRAIVYCNVALGRDKQFVASLPEEERIAWIWCIIIAFAVPEFGTMIRSIRICIFKSWKKPPASHFLLVFLMESFHVVGLALMFMAVLPDLDVVKGAMLTNCVCFVPGLLGLLSRNKNKDESKRFVLVLIDIAALAAQGTSFFLWPLLDSSRPSLWLIPPALFLVSCGWWENYVSMQSPIGFVRSLGRVKKELRVTRYFTYMFISIWKILAFFISTLLILHMKGETVGHLFSMLSSAFSNHMIAVSEVRPQSSSRITDIADLLEIGEKRLIPADVTTPIYVLLLQIFGAYFAYIFGKFACKILIQGFSYAFPVNLTIPVSISLLIAACGLRNGDPCIFYGTIPNYLFYESPPLYFLNDFVSKQYAWVWLLWLLSQTWITLHVWTPKCERLAATEKLFVMPMYDSLLIDQSMGLNRKRDDQPEVKVEDLAEIEKEKGDGDYETIYEQTDGSTTPPSAVKSSDHVTRIYACATMWHENKEEMIEFLKSILRLDEDQCARRVAQKYLKVVDPDYYEFETHIFFDDAFELSDHDENESQVNRFVKLLVGTLDEAASDVHQTRMHVRAPKKYPTPYGGRLVWTLPGKTKMIAHLKDKSKIRHRKRWSQVMYMYYLLGHRLMELPISVDRKEIIAENTYLLTLDGDIDFQPAAVKLLVDLMKKNKNLGAACGRIHPVGSGPMVWYQMFEYAIGHWLQKATEHMIGCVLCSPGCFSLFRGKALMDDNVMKKYTTRSDEARHYVQYDQGEDRWLCTLLLQRGYRVEYSAASDAYTHAPEGFNEFYNQRRRWVPSTIANIMDLLMDAKKTIKINDNISLPYISYQILLMGGTILGPGTIFLMLVGAFVAAFKIDNWTSFYYNIIPILLFMLVCFTCKANIQLLCAQILSTGYAMIMMAVIVGTALQLGEDGIGSPSAIFLISLSSSFFIAACLHPQEFWCIVPGIIYLLSIPSMYLLLILYSIINLNVVSWGTREVQVKKTKKVMVAAVLSTLYGLVMIAVFVGIAISIVQDGAFSPSALFLMLLISQLGISALMHPKELYCLLHSVMYIITLPSMYLLLIMYSVCNLNDITWGTREVLTKKTAAELEQEKKEAEEAKRKAKQKSLLGFLQNGVGSNDDEEGSIEVSLAGLFKCMFCTHGQTSNEKQQLVAIAESLEHLGKRLDGIERAVDPHGHASSSRKRASSVGSRTADHLGAIGEDPAEDRECQSDTETVTSENTEGNREGSNFHSRPYWLTDEGLKKGEIDVLSLQEEQFWKDLLEKYLYPIDEDKAEKARIAKDLKDLRDQSVFAFFMLNALFVLIVFLLQLNKDLLHVKWPFGIKTNITYDESSQEARIASDLIELRNKSVFAFFMFNALFVLIVFLLQLNKDQLHVIWPLGVKTNITFIEETSEVHITKEYLQLEPIGLVFVFFFALILVIQFTAMLFHRFGTFAHILASTSLDWYCCKKTKDLSEEALLSKHAVEIVRDLQRLDGMEGDYEEGSGSGPGRRKTIRNLEKSRRKTQAINTLDVAFRQRFFSMSDGNGLPRNMSTRRSAKAFKAFEGRRNSIMAMRRKSQMQTLGANNIYGVAGNPLGIQGRPSRSSQISVKDVFEGHAAGHANTAYEPDENSGSSLRLHNLAAKSEEDCRLRGKQCFSAIRGRINSERMEYTNLHGILEEWRDKMTVLDNKNLVIRKVFNNNKKKTNTEEAGFSSRSNVFVNRHEVSYPYPFIDYTHPRFCFDFPSVRIPERPHHRLVRNLKSLIVNYDLNLRHNRRKSKRARRSSNLRFRGKKRRTGQNVLTNRNYTQPNRWNNTILLSKILELSQFRHTTSTANSLSTFAKRNASIGRGLFLKQFPEGTASSVKRRRKRSVGKRRIRRENDVTYRFGKEVTAYLDAMKILATTPNPNIESQLTYNTDYLEEMDALQTTLSWLDQQTSTSLDETISQISEELQVMQHTKPYEADHDKYEDRIEAITTEDMFETSSPHLVAAEITAIDVTTTSISSTVEPVATEISTEEIITPIATIFSETSMKLDATISKAGLEVTTTVTEPTTTPIMTTPFTTETTTLMESTLEDITATSTTETEVMETTMESKIEEKRTTILITETTMISTQIAEETTVEESTTEEPSTLYRGTGETTTSVDEIVTKETTVDDSATTMATTSPKPTTVESTSRATATAATIAVLATTVKTTPPTVTESVSPADTTLESATRIFTTPTTATSLAIEPTAEETSSTKTTLKIITTTTVTPRTTTMEATTESTSTSTMAETRTSEMPETEQATTLLESTVKLATTLQPMTKTGTSTIEETTTPVVTTSMEITVTEPTLEDSTTTITPVATTEVSTTEEGSISTLTTQVQTTVAENTLKLSPTTAVLRTETEKPTTNKTTTSHIPTTEMPTTEETTTSERTTSAMTTEKETTIPEMITTGVTTTTVATTMTTSKLPTTEETVTTAATRTTPEIPTTEETTTSEITTTEKTTTTLVLTITTTELPTTEVATTTAIPTTTPELPTTEETVTTSVKTTTPEIPTTEATTTSEITTTEKTTTTVVTTITQTELPTTEIAATTEMKTTTTQLSTTEESTTSEITTEESITTVVTTITTTELPTTEAATTTVITITTELPTTEEIVTSFVTTTTSTKMPTIEETTTSAISTTEETTTTQESTTSMITTITATELPTAEASTTTAITTITTEQPSTEVATTTVITITTTELPTTKESITSSVTTAKTTEVPVTEKSTTSLITTLTTTEMPTTKETTTTATTEFTTEMPTTKETTTTATTVSTTEMLTTEETTLIAISSSAETVVSRDTTVAEATSVATSLTSPTTTTETTTLEEITTTVVSTAVTTIPEPTVASTTTIGISKEIVTFPETTIKSIFTGTMFSPPIAETTPVRATTLATIPPFTTVSEITTDMYEVTSTTEEVGFPTVPEITSTEAEYYAETDEAHDAGYEEEYKEEYDETEKDEGEEEEYKEEDTEKPSDWAEYEPDEKATTLKTYKTTTKMPTTERSTTSVITTRTPEIPTTEEITTYFIIPTTTTEMSTTSFVTTTITTEKPTTEETVTSVVATTTTTEMPTTEETITPAITIIEETTTPEIITTEKTITTEGTTIITEVSTIEESVATFVTTTTTTETPTTTEATTLVITTTSTPAMHTIEGTTASIITTISMSEIPTTEETTTSFVTTATTEMTTTEETTTIPATTITTTEMPTTEESTTLFITTATVYEIPITQETFISSITTITEMTEAEETSTSVITTPSATEIYTTESIIVPIVTTTEIPTTEETVTSITTRPTTAEVPTTEQTTSFVVTSTVTEKSTTEESTTTAATTITTPVTEETTSFVTTTTVTEIPTTEGSTKSFITATTTTEIATSAMTTTSTSEFLTTEETTTSFILTTTITEMPTSEETSTSVVTTTTTETPTTEETTTYFVTTTSIEMPTTEESTTSLVAMRTTIQMPTTEEPTASVTTTTTATSEVSTAEETVTSMTTIFTTTEMPTTEETLTLVTAATTTEMPTTEETTTYFVTTTSIEMPTTEESTTSLGAMTTTIEMSTTEEPTASVTITTTTTATSEVSTTEETVTSMTTIFTTTEMPTTEESLTLVTAATTTEMPTTEETTTYFVTTTSIEMPTTEESTTSLVVMTTTIQMPTTEESTASVTTTTTATSEVSTTEETVTSITTIFTTTEMPTTEEPLTLVTAATTTETTITEEITPLTIPATTTIEMTTTQKITVPFITSPTEATIETTPEVTTLLSTTTTTELSTTKESTSSFVTTVETTVPEPTLEVTSTTIAELIITTEESTVETTTAMATTSTELFTTTEGSIPEFLFTSMSKIVLETIIGISQKITIIPETTIKNIFVGTMIPLPITETTTEKPTTLATIPPVVTTPSVTTEIYETSSTTTEAGVLPTPEVTSTESEYIAETEEFEDVGYEEEYKDAYEETEEEEEEEEDKGEDYEEEDTEKSPDWSEYEETKETTKHKPLMTTKERPKTSTASTSSEVTREATTETVEPVTSIITTTRPTTETISTTSTTETTSSWVTTESRTTEGPSITTETPESTTESTIEPTTLKATTEVPIITTETLSTSVTTEFSEVSPVPTTQIMVVTTETPSSTNKTVKSTIFTTTTATPEITVSITESAETTTPIPTTVIMVVTTETLLHTTLISESTTEFLTAVTKLLTANVTAEVESTQTTIESTEEESTTPVTTTEIMLITTQTPIPITLTPEFTKEFSTTSMKLLTTNVTARTETSEATTETTETKSTLTPSTPEIVMMTTETPTVTTETTESTIESSTATTKLLAVNVTSPTASIELTELTTESSTITMESLAANETVETTRATEYISTTELPEFTTESLIVTIEPLTANVTVKTEATMEILSSTTESTIELTTITTETSSINETAKTISELIEVTVESLFTTTETPEVYTSITTESLPINVTAETTETTTTAIQTIVTTSSMFENITAIVPLITVENVTVSPKMTEISTTEFPSPSVPSTTEYVFVTISELPREINITDVLELTTMPPELSTAIEYEEITTMGVPEFPEYEEKVNVTETPSPTTETTERTIEFLGVNVTTPTETVEYFTETTESILMVVIPEVELTESTLSNASFTFEMIGFPIENLSTTTETTETTVFTTSLIELEITIPNITVLPSPTLPPVITTFTMNETTIEEAVTTIEEFTTLSPEVTTVEFTFSVNATSFEESVITTTESSFPSLSITTVAFALNETTTEQAVTASVSPPEITTVVFTLSANVTTSEEALTSTEDYYETEMVPDDDYENEYKDSYDESDEGEEDEGDEYEEATGAYTQGWVDYDENITSTETTKSVESTTEGTEVYVTDTNATISTVPARYEETESESTSEETSETTNVTEETATTGKGKFTKTTEIFTLKPTPEYTTEYLPLDYDEYVSTPKHPKTASTKSSAVTNKEQQQIRRTEMKQELLDKIVQLENKEKTIILKETELANREQKWQQEKMARMQEILKHKKGDRLTISPEEIDSFTEGPIMDESGESFEPDATEDTLNIEIEKLKVRFDNIEKRLKDREHSLTDREMRLQRDREEFDKRLRELENLPVSELENEMRKPNTEDPSVTHATPSMSQFPPTERTTIDIRELTEEAGTRVTVKRKLITKSSEEEEEDYEEEHHVPKQEFITQTVCLNVFEEGSQGMVTKSVCVPNVEGPDTYKKGKDMPKDEPFKIQELRLRGHEWTESAVTEGYRSTYTEPQIEPPDYQPDSTRSPFNDEKIRFKRSNVYRTSDRCIRDNGLNGCKLNEVLQNRMGQRNWVVCTDATIGGYIDKVDLEYGNVSTSSYLGIDVAKGGDDGNYWTNDDKKYLKRRMLEFNEVDDVEDDNTVDNEMDEYNYEKNIERNSDEEKLLPWPTEGTPSIGRNSTIAGIAWRALAKENEFSADNELYTLNPVNREYERNEEIRLAEGIKSSEDNSLMKAMADGDEDESVPEANDKDTYEVYDNTNDEIDSYGTRTVGRMSREDDGDVEEPKSKESDTLPNDKFIFPDMDIIFDKPKVGPVPKCKGRTFCEDVKEYPTKLVNEAIRNRNLPSYESIDEEQIVYPRSAESVDKQWLFIVNHPNFTQGVRIETCILRKKSAAMRIAVLLLSVFATWQLIAANAKNVHVNNKILKVNHKDSKEEDHDSHVEWNSKDVKTDKHWSKEWHQEDKKKVDKVVSLKHVKIDNSWDDKWKWGKHNHKWKGHLQIIPVNLGKGHSSWNKDWKPDDKKGSIVHNKISLKHNKKDDSWHDDWKLDDKKGKNEHKILHLKLDKKDNSWHDDWKLDDKKGKNIHKILNLKDDKKHNSWKDDWKLDDKKDDSWKDDSKHGDKKGKIILKVKPSKPDKKDDWKLDDKKDDSWKDDSKHDDKKGKIILKSEGEKALDNKSRGEEYGRGERPCRLQQVPNWLYRRTHAFDVDSRNATPGHRKRLDHAMGDISGDGKSRASRRKTVKRKKLLLTCDCLMPSRLKRFRGEQAKMDTGNSPLVE</sequence>
<feature type="compositionally biased region" description="Low complexity" evidence="14">
    <location>
        <begin position="4939"/>
        <end position="4951"/>
    </location>
</feature>
<feature type="compositionally biased region" description="Polar residues" evidence="14">
    <location>
        <begin position="1305"/>
        <end position="1323"/>
    </location>
</feature>
<accession>A0A154PPM1</accession>
<feature type="region of interest" description="Disordered" evidence="14">
    <location>
        <begin position="3019"/>
        <end position="3057"/>
    </location>
</feature>
<feature type="transmembrane region" description="Helical" evidence="15">
    <location>
        <begin position="132"/>
        <end position="149"/>
    </location>
</feature>
<keyword evidence="7 15" id="KW-1133">Transmembrane helix</keyword>
<proteinExistence type="inferred from homology"/>
<feature type="compositionally biased region" description="Acidic residues" evidence="14">
    <location>
        <begin position="4839"/>
        <end position="4852"/>
    </location>
</feature>
<feature type="compositionally biased region" description="Basic and acidic residues" evidence="14">
    <location>
        <begin position="4034"/>
        <end position="4050"/>
    </location>
</feature>
<feature type="region of interest" description="Disordered" evidence="14">
    <location>
        <begin position="2578"/>
        <end position="2597"/>
    </location>
</feature>
<keyword evidence="19" id="KW-1185">Reference proteome</keyword>
<evidence type="ECO:0000256" key="14">
    <source>
        <dbReference type="SAM" id="MobiDB-lite"/>
    </source>
</evidence>
<feature type="region of interest" description="Disordered" evidence="14">
    <location>
        <begin position="1264"/>
        <end position="1323"/>
    </location>
</feature>
<feature type="compositionally biased region" description="Acidic residues" evidence="14">
    <location>
        <begin position="4860"/>
        <end position="4874"/>
    </location>
</feature>
<feature type="transmembrane region" description="Helical" evidence="15">
    <location>
        <begin position="1040"/>
        <end position="1059"/>
    </location>
</feature>
<feature type="transmembrane region" description="Helical" evidence="15">
    <location>
        <begin position="75"/>
        <end position="98"/>
    </location>
</feature>
<evidence type="ECO:0000256" key="8">
    <source>
        <dbReference type="ARBA" id="ARBA00023054"/>
    </source>
</evidence>
<feature type="compositionally biased region" description="Low complexity" evidence="14">
    <location>
        <begin position="2327"/>
        <end position="2344"/>
    </location>
</feature>
<feature type="compositionally biased region" description="Acidic residues" evidence="14">
    <location>
        <begin position="4928"/>
        <end position="4938"/>
    </location>
</feature>
<feature type="compositionally biased region" description="Polar residues" evidence="14">
    <location>
        <begin position="4991"/>
        <end position="5004"/>
    </location>
</feature>
<feature type="coiled-coil region" evidence="13">
    <location>
        <begin position="1172"/>
        <end position="1202"/>
    </location>
</feature>
<feature type="region of interest" description="Disordered" evidence="14">
    <location>
        <begin position="4986"/>
        <end position="5005"/>
    </location>
</feature>
<evidence type="ECO:0000256" key="2">
    <source>
        <dbReference type="ARBA" id="ARBA00012543"/>
    </source>
</evidence>
<keyword evidence="10" id="KW-0325">Glycoprotein</keyword>
<feature type="region of interest" description="Disordered" evidence="14">
    <location>
        <begin position="3475"/>
        <end position="3496"/>
    </location>
</feature>
<dbReference type="GO" id="GO:0005886">
    <property type="term" value="C:plasma membrane"/>
    <property type="evidence" value="ECO:0007669"/>
    <property type="project" value="UniProtKB-SubCell"/>
</dbReference>
<dbReference type="EMBL" id="KQ435012">
    <property type="protein sequence ID" value="KZC13831.1"/>
    <property type="molecule type" value="Genomic_DNA"/>
</dbReference>
<evidence type="ECO:0000256" key="4">
    <source>
        <dbReference type="ARBA" id="ARBA00022676"/>
    </source>
</evidence>
<feature type="transmembrane region" description="Helical" evidence="15">
    <location>
        <begin position="197"/>
        <end position="217"/>
    </location>
</feature>
<keyword evidence="3" id="KW-1003">Cell membrane</keyword>
<feature type="non-terminal residue" evidence="18">
    <location>
        <position position="1"/>
    </location>
</feature>
<dbReference type="Pfam" id="PF03142">
    <property type="entry name" value="Chitin_synth_2"/>
    <property type="match status" value="1"/>
</dbReference>
<feature type="domain" description="Spaetzle" evidence="16">
    <location>
        <begin position="5635"/>
        <end position="5674"/>
    </location>
</feature>
<feature type="transmembrane region" description="Helical" evidence="15">
    <location>
        <begin position="1384"/>
        <end position="1403"/>
    </location>
</feature>
<feature type="region of interest" description="Disordered" evidence="14">
    <location>
        <begin position="5992"/>
        <end position="6024"/>
    </location>
</feature>
<feature type="transmembrane region" description="Helical" evidence="15">
    <location>
        <begin position="1007"/>
        <end position="1028"/>
    </location>
</feature>
<evidence type="ECO:0000256" key="10">
    <source>
        <dbReference type="ARBA" id="ARBA00023180"/>
    </source>
</evidence>
<evidence type="ECO:0000313" key="19">
    <source>
        <dbReference type="Proteomes" id="UP000076502"/>
    </source>
</evidence>
<comment type="similarity">
    <text evidence="11">Belongs to the chitin synthase family. Class IV subfamily.</text>
</comment>
<feature type="compositionally biased region" description="Polar residues" evidence="14">
    <location>
        <begin position="5160"/>
        <end position="5176"/>
    </location>
</feature>
<keyword evidence="8 13" id="KW-0175">Coiled coil</keyword>
<feature type="transmembrane region" description="Helical" evidence="15">
    <location>
        <begin position="1109"/>
        <end position="1130"/>
    </location>
</feature>
<feature type="region of interest" description="Disordered" evidence="14">
    <location>
        <begin position="1848"/>
        <end position="1871"/>
    </location>
</feature>
<dbReference type="InterPro" id="IPR029044">
    <property type="entry name" value="Nucleotide-diphossugar_trans"/>
</dbReference>
<feature type="region of interest" description="Disordered" evidence="14">
    <location>
        <begin position="3531"/>
        <end position="3555"/>
    </location>
</feature>
<evidence type="ECO:0000256" key="6">
    <source>
        <dbReference type="ARBA" id="ARBA00022692"/>
    </source>
</evidence>
<evidence type="ECO:0000256" key="1">
    <source>
        <dbReference type="ARBA" id="ARBA00004651"/>
    </source>
</evidence>
<evidence type="ECO:0000256" key="15">
    <source>
        <dbReference type="SAM" id="Phobius"/>
    </source>
</evidence>
<dbReference type="GO" id="GO:0004100">
    <property type="term" value="F:chitin synthase activity"/>
    <property type="evidence" value="ECO:0007669"/>
    <property type="project" value="UniProtKB-EC"/>
</dbReference>
<feature type="transmembrane region" description="Helical" evidence="15">
    <location>
        <begin position="299"/>
        <end position="324"/>
    </location>
</feature>
<evidence type="ECO:0000256" key="7">
    <source>
        <dbReference type="ARBA" id="ARBA00022989"/>
    </source>
</evidence>
<evidence type="ECO:0000256" key="12">
    <source>
        <dbReference type="ARBA" id="ARBA00048014"/>
    </source>
</evidence>
<dbReference type="InterPro" id="IPR029034">
    <property type="entry name" value="Cystine-knot_cytokine"/>
</dbReference>
<feature type="compositionally biased region" description="Low complexity" evidence="14">
    <location>
        <begin position="2458"/>
        <end position="2488"/>
    </location>
</feature>
<keyword evidence="9 15" id="KW-0472">Membrane</keyword>
<dbReference type="Pfam" id="PF23000">
    <property type="entry name" value="ChitinSynthase_IV_N"/>
    <property type="match status" value="1"/>
</dbReference>
<feature type="domain" description="Chitin synthase chs-1/2 N-terminal putative transporter" evidence="17">
    <location>
        <begin position="69"/>
        <end position="340"/>
    </location>
</feature>
<feature type="transmembrane region" description="Helical" evidence="15">
    <location>
        <begin position="921"/>
        <end position="948"/>
    </location>
</feature>
<feature type="compositionally biased region" description="Acidic residues" evidence="14">
    <location>
        <begin position="3991"/>
        <end position="4033"/>
    </location>
</feature>
<feature type="region of interest" description="Disordered" evidence="14">
    <location>
        <begin position="5295"/>
        <end position="5314"/>
    </location>
</feature>
<feature type="transmembrane region" description="Helical" evidence="15">
    <location>
        <begin position="381"/>
        <end position="399"/>
    </location>
</feature>
<feature type="transmembrane region" description="Helical" evidence="15">
    <location>
        <begin position="170"/>
        <end position="191"/>
    </location>
</feature>
<evidence type="ECO:0000259" key="17">
    <source>
        <dbReference type="Pfam" id="PF23000"/>
    </source>
</evidence>
<dbReference type="InterPro" id="IPR004835">
    <property type="entry name" value="Chitin_synth"/>
</dbReference>
<feature type="transmembrane region" description="Helical" evidence="15">
    <location>
        <begin position="1443"/>
        <end position="1462"/>
    </location>
</feature>
<feature type="region of interest" description="Disordered" evidence="14">
    <location>
        <begin position="3968"/>
        <end position="4081"/>
    </location>
</feature>
<organism evidence="18 19">
    <name type="scientific">Dufourea novaeangliae</name>
    <name type="common">Sweat bee</name>
    <dbReference type="NCBI Taxonomy" id="178035"/>
    <lineage>
        <taxon>Eukaryota</taxon>
        <taxon>Metazoa</taxon>
        <taxon>Ecdysozoa</taxon>
        <taxon>Arthropoda</taxon>
        <taxon>Hexapoda</taxon>
        <taxon>Insecta</taxon>
        <taxon>Pterygota</taxon>
        <taxon>Neoptera</taxon>
        <taxon>Endopterygota</taxon>
        <taxon>Hymenoptera</taxon>
        <taxon>Apocrita</taxon>
        <taxon>Aculeata</taxon>
        <taxon>Apoidea</taxon>
        <taxon>Anthophila</taxon>
        <taxon>Halictidae</taxon>
        <taxon>Rophitinae</taxon>
        <taxon>Dufourea</taxon>
    </lineage>
</organism>
<feature type="region of interest" description="Disordered" evidence="14">
    <location>
        <begin position="4830"/>
        <end position="4874"/>
    </location>
</feature>
<feature type="region of interest" description="Disordered" evidence="14">
    <location>
        <begin position="2327"/>
        <end position="2353"/>
    </location>
</feature>
<dbReference type="Proteomes" id="UP000076502">
    <property type="component" value="Unassembled WGS sequence"/>
</dbReference>
<feature type="transmembrane region" description="Helical" evidence="15">
    <location>
        <begin position="411"/>
        <end position="431"/>
    </location>
</feature>
<comment type="catalytic activity">
    <reaction evidence="12">
        <text>[(1-&gt;4)-N-acetyl-beta-D-glucosaminyl](n) + UDP-N-acetyl-alpha-D-glucosamine = [(1-&gt;4)-N-acetyl-beta-D-glucosaminyl](n+1) + UDP + H(+)</text>
        <dbReference type="Rhea" id="RHEA:16637"/>
        <dbReference type="Rhea" id="RHEA-COMP:9593"/>
        <dbReference type="Rhea" id="RHEA-COMP:9595"/>
        <dbReference type="ChEBI" id="CHEBI:15378"/>
        <dbReference type="ChEBI" id="CHEBI:17029"/>
        <dbReference type="ChEBI" id="CHEBI:57705"/>
        <dbReference type="ChEBI" id="CHEBI:58223"/>
        <dbReference type="EC" id="2.4.1.16"/>
    </reaction>
</comment>
<evidence type="ECO:0000256" key="5">
    <source>
        <dbReference type="ARBA" id="ARBA00022679"/>
    </source>
</evidence>
<evidence type="ECO:0000256" key="9">
    <source>
        <dbReference type="ARBA" id="ARBA00023136"/>
    </source>
</evidence>
<dbReference type="InterPro" id="IPR032104">
    <property type="entry name" value="Spaetzle"/>
</dbReference>
<feature type="transmembrane region" description="Helical" evidence="15">
    <location>
        <begin position="258"/>
        <end position="278"/>
    </location>
</feature>
<dbReference type="OrthoDB" id="370884at2759"/>
<feature type="region of interest" description="Disordered" evidence="14">
    <location>
        <begin position="5915"/>
        <end position="5971"/>
    </location>
</feature>
<dbReference type="EC" id="2.4.1.16" evidence="2"/>
<evidence type="ECO:0000256" key="3">
    <source>
        <dbReference type="ARBA" id="ARBA00022475"/>
    </source>
</evidence>
<feature type="compositionally biased region" description="Acidic residues" evidence="14">
    <location>
        <begin position="3024"/>
        <end position="3048"/>
    </location>
</feature>
<feature type="transmembrane region" description="Helical" evidence="15">
    <location>
        <begin position="468"/>
        <end position="487"/>
    </location>
</feature>
<feature type="region of interest" description="Disordered" evidence="14">
    <location>
        <begin position="2192"/>
        <end position="2213"/>
    </location>
</feature>
<evidence type="ECO:0000256" key="11">
    <source>
        <dbReference type="ARBA" id="ARBA00046329"/>
    </source>
</evidence>
<feature type="compositionally biased region" description="Basic and acidic residues" evidence="14">
    <location>
        <begin position="5916"/>
        <end position="5971"/>
    </location>
</feature>
<feature type="transmembrane region" description="Helical" evidence="15">
    <location>
        <begin position="229"/>
        <end position="252"/>
    </location>
</feature>
<dbReference type="FunFam" id="3.90.550.10:FF:000139">
    <property type="entry name" value="Chitin synthase 8"/>
    <property type="match status" value="1"/>
</dbReference>
<keyword evidence="6 15" id="KW-0812">Transmembrane</keyword>
<feature type="region of interest" description="Disordered" evidence="14">
    <location>
        <begin position="5518"/>
        <end position="5577"/>
    </location>
</feature>
<feature type="coiled-coil region" evidence="13">
    <location>
        <begin position="5093"/>
        <end position="5145"/>
    </location>
</feature>
<evidence type="ECO:0000256" key="13">
    <source>
        <dbReference type="SAM" id="Coils"/>
    </source>
</evidence>
<feature type="transmembrane region" description="Helical" evidence="15">
    <location>
        <begin position="1079"/>
        <end position="1102"/>
    </location>
</feature>